<dbReference type="KEGG" id="kbs:EPA93_19065"/>
<feature type="compositionally biased region" description="Low complexity" evidence="1">
    <location>
        <begin position="18"/>
        <end position="28"/>
    </location>
</feature>
<keyword evidence="2" id="KW-0472">Membrane</keyword>
<organism evidence="3 4">
    <name type="scientific">Ktedonosporobacter rubrisoli</name>
    <dbReference type="NCBI Taxonomy" id="2509675"/>
    <lineage>
        <taxon>Bacteria</taxon>
        <taxon>Bacillati</taxon>
        <taxon>Chloroflexota</taxon>
        <taxon>Ktedonobacteria</taxon>
        <taxon>Ktedonobacterales</taxon>
        <taxon>Ktedonosporobacteraceae</taxon>
        <taxon>Ktedonosporobacter</taxon>
    </lineage>
</organism>
<protein>
    <submittedName>
        <fullName evidence="3">Uncharacterized protein</fullName>
    </submittedName>
</protein>
<reference evidence="3 4" key="1">
    <citation type="submission" date="2019-01" db="EMBL/GenBank/DDBJ databases">
        <title>Ktedonosporobacter rubrisoli SCAWS-G2.</title>
        <authorList>
            <person name="Huang Y."/>
            <person name="Yan B."/>
        </authorList>
    </citation>
    <scope>NUCLEOTIDE SEQUENCE [LARGE SCALE GENOMIC DNA]</scope>
    <source>
        <strain evidence="3 4">SCAWS-G2</strain>
    </source>
</reference>
<keyword evidence="2" id="KW-0812">Transmembrane</keyword>
<feature type="region of interest" description="Disordered" evidence="1">
    <location>
        <begin position="1"/>
        <end position="39"/>
    </location>
</feature>
<evidence type="ECO:0000313" key="3">
    <source>
        <dbReference type="EMBL" id="QBD77981.1"/>
    </source>
</evidence>
<sequence length="93" mass="10274">MNSGPNQPNFYSTPPPYSQGQPGYGQPPYAVPPLPGYAQPKPPRKRRTFLWIFLGIIVVLLLACGGGFFVLSRFISNNPATNTVNAYYDAIKR</sequence>
<keyword evidence="4" id="KW-1185">Reference proteome</keyword>
<evidence type="ECO:0000256" key="2">
    <source>
        <dbReference type="SAM" id="Phobius"/>
    </source>
</evidence>
<feature type="transmembrane region" description="Helical" evidence="2">
    <location>
        <begin position="49"/>
        <end position="71"/>
    </location>
</feature>
<keyword evidence="2" id="KW-1133">Transmembrane helix</keyword>
<evidence type="ECO:0000256" key="1">
    <source>
        <dbReference type="SAM" id="MobiDB-lite"/>
    </source>
</evidence>
<feature type="compositionally biased region" description="Polar residues" evidence="1">
    <location>
        <begin position="1"/>
        <end position="12"/>
    </location>
</feature>
<dbReference type="EMBL" id="CP035758">
    <property type="protein sequence ID" value="QBD77981.1"/>
    <property type="molecule type" value="Genomic_DNA"/>
</dbReference>
<evidence type="ECO:0000313" key="4">
    <source>
        <dbReference type="Proteomes" id="UP000290365"/>
    </source>
</evidence>
<name>A0A4V0YYZ9_KTERU</name>
<dbReference type="AlphaFoldDB" id="A0A4V0YYZ9"/>
<dbReference type="Proteomes" id="UP000290365">
    <property type="component" value="Chromosome"/>
</dbReference>
<proteinExistence type="predicted"/>
<dbReference type="RefSeq" id="WP_129889034.1">
    <property type="nucleotide sequence ID" value="NZ_CP035758.1"/>
</dbReference>
<accession>A0A4V0YYZ9</accession>
<gene>
    <name evidence="3" type="ORF">EPA93_19065</name>
</gene>